<organism evidence="2 3">
    <name type="scientific">Glaciecola petra</name>
    <dbReference type="NCBI Taxonomy" id="3075602"/>
    <lineage>
        <taxon>Bacteria</taxon>
        <taxon>Pseudomonadati</taxon>
        <taxon>Pseudomonadota</taxon>
        <taxon>Gammaproteobacteria</taxon>
        <taxon>Alteromonadales</taxon>
        <taxon>Alteromonadaceae</taxon>
        <taxon>Glaciecola</taxon>
    </lineage>
</organism>
<accession>A0ABU2ZPR9</accession>
<dbReference type="EMBL" id="JAVRHX010000001">
    <property type="protein sequence ID" value="MDT0593452.1"/>
    <property type="molecule type" value="Genomic_DNA"/>
</dbReference>
<reference evidence="2 3" key="1">
    <citation type="submission" date="2023-09" db="EMBL/GenBank/DDBJ databases">
        <authorList>
            <person name="Rey-Velasco X."/>
        </authorList>
    </citation>
    <scope>NUCLEOTIDE SEQUENCE [LARGE SCALE GENOMIC DNA]</scope>
    <source>
        <strain evidence="2 3">P117</strain>
    </source>
</reference>
<dbReference type="Gene3D" id="2.60.40.3340">
    <property type="entry name" value="Domain of unknown function DUF4426"/>
    <property type="match status" value="1"/>
</dbReference>
<sequence length="145" mass="16537">MKLNITHKWLIASMIGLFCMHANSEQKKTLGDWDIHYIAFNTTILTPQIAKANNIVRSGKRALVNISVLDKQTKEAQEIVISGSARNLLGTKKVLDFKKVNEGDAIYYLATVDYSDKEVLRFDIDIQQGRISQNLKFQQTMYVED</sequence>
<comment type="caution">
    <text evidence="2">The sequence shown here is derived from an EMBL/GenBank/DDBJ whole genome shotgun (WGS) entry which is preliminary data.</text>
</comment>
<feature type="domain" description="DUF4426" evidence="1">
    <location>
        <begin position="28"/>
        <end position="144"/>
    </location>
</feature>
<dbReference type="InterPro" id="IPR025218">
    <property type="entry name" value="DUF4426"/>
</dbReference>
<dbReference type="RefSeq" id="WP_311366967.1">
    <property type="nucleotide sequence ID" value="NZ_JAVRHX010000001.1"/>
</dbReference>
<keyword evidence="3" id="KW-1185">Reference proteome</keyword>
<dbReference type="Proteomes" id="UP001253545">
    <property type="component" value="Unassembled WGS sequence"/>
</dbReference>
<gene>
    <name evidence="2" type="ORF">RM552_01175</name>
</gene>
<proteinExistence type="predicted"/>
<evidence type="ECO:0000313" key="3">
    <source>
        <dbReference type="Proteomes" id="UP001253545"/>
    </source>
</evidence>
<evidence type="ECO:0000259" key="1">
    <source>
        <dbReference type="Pfam" id="PF14467"/>
    </source>
</evidence>
<dbReference type="Pfam" id="PF14467">
    <property type="entry name" value="DUF4426"/>
    <property type="match status" value="1"/>
</dbReference>
<evidence type="ECO:0000313" key="2">
    <source>
        <dbReference type="EMBL" id="MDT0593452.1"/>
    </source>
</evidence>
<name>A0ABU2ZPR9_9ALTE</name>
<protein>
    <submittedName>
        <fullName evidence="2">DUF4426 domain-containing protein</fullName>
    </submittedName>
</protein>